<organism evidence="1 2">
    <name type="scientific">Cereibacter ovatus</name>
    <dbReference type="NCBI Taxonomy" id="439529"/>
    <lineage>
        <taxon>Bacteria</taxon>
        <taxon>Pseudomonadati</taxon>
        <taxon>Pseudomonadota</taxon>
        <taxon>Alphaproteobacteria</taxon>
        <taxon>Rhodobacterales</taxon>
        <taxon>Paracoccaceae</taxon>
        <taxon>Cereibacter</taxon>
    </lineage>
</organism>
<proteinExistence type="predicted"/>
<dbReference type="Gene3D" id="1.10.357.10">
    <property type="entry name" value="Tetracycline Repressor, domain 2"/>
    <property type="match status" value="1"/>
</dbReference>
<gene>
    <name evidence="1" type="ORF">SAMN05878503_11380</name>
</gene>
<evidence type="ECO:0000313" key="2">
    <source>
        <dbReference type="Proteomes" id="UP000219467"/>
    </source>
</evidence>
<reference evidence="2" key="1">
    <citation type="submission" date="2017-08" db="EMBL/GenBank/DDBJ databases">
        <authorList>
            <person name="Varghese N."/>
            <person name="Submissions S."/>
        </authorList>
    </citation>
    <scope>NUCLEOTIDE SEQUENCE [LARGE SCALE GENOMIC DNA]</scope>
    <source>
        <strain evidence="2">JA234</strain>
    </source>
</reference>
<dbReference type="InterPro" id="IPR009057">
    <property type="entry name" value="Homeodomain-like_sf"/>
</dbReference>
<evidence type="ECO:0000313" key="1">
    <source>
        <dbReference type="EMBL" id="SNX72890.1"/>
    </source>
</evidence>
<dbReference type="AlphaFoldDB" id="A0A285CZB4"/>
<name>A0A285CZB4_9RHOB</name>
<accession>A0A285CZB4</accession>
<dbReference type="EMBL" id="OAOQ01000013">
    <property type="protein sequence ID" value="SNX72890.1"/>
    <property type="molecule type" value="Genomic_DNA"/>
</dbReference>
<protein>
    <submittedName>
        <fullName evidence="1">Uncharacterized protein</fullName>
    </submittedName>
</protein>
<dbReference type="OrthoDB" id="6973663at2"/>
<sequence>MARPRTLPDLTVHETICRMLAADGDKGVTFGTVARATGLAAATLVGRYGSRAGMIEAALVQFWDGLEEATTAATAEPKAAGFLKAISYVAEPRLIALSLADGRLVPRAEAWRQAVEAALALRLGRAETAAMMFATWQGQRLWQPAGGRGFRLKDAAKRMA</sequence>
<dbReference type="RefSeq" id="WP_097031177.1">
    <property type="nucleotide sequence ID" value="NZ_OAOQ01000013.1"/>
</dbReference>
<keyword evidence="2" id="KW-1185">Reference proteome</keyword>
<dbReference type="Proteomes" id="UP000219467">
    <property type="component" value="Unassembled WGS sequence"/>
</dbReference>
<dbReference type="SUPFAM" id="SSF46689">
    <property type="entry name" value="Homeodomain-like"/>
    <property type="match status" value="1"/>
</dbReference>